<evidence type="ECO:0000256" key="4">
    <source>
        <dbReference type="ARBA" id="ARBA00023136"/>
    </source>
</evidence>
<feature type="transmembrane region" description="Helical" evidence="5">
    <location>
        <begin position="196"/>
        <end position="223"/>
    </location>
</feature>
<feature type="transmembrane region" description="Helical" evidence="5">
    <location>
        <begin position="79"/>
        <end position="110"/>
    </location>
</feature>
<dbReference type="PANTHER" id="PTHR37422:SF13">
    <property type="entry name" value="LIPOPOLYSACCHARIDE BIOSYNTHESIS PROTEIN PA4999-RELATED"/>
    <property type="match status" value="1"/>
</dbReference>
<feature type="transmembrane region" description="Helical" evidence="5">
    <location>
        <begin position="40"/>
        <end position="58"/>
    </location>
</feature>
<keyword evidence="3 5" id="KW-1133">Transmembrane helix</keyword>
<feature type="transmembrane region" description="Helical" evidence="5">
    <location>
        <begin position="320"/>
        <end position="339"/>
    </location>
</feature>
<evidence type="ECO:0000313" key="7">
    <source>
        <dbReference type="EMBL" id="NJB71505.1"/>
    </source>
</evidence>
<dbReference type="AlphaFoldDB" id="A0A846R0Q1"/>
<feature type="transmembrane region" description="Helical" evidence="5">
    <location>
        <begin position="230"/>
        <end position="246"/>
    </location>
</feature>
<evidence type="ECO:0000256" key="3">
    <source>
        <dbReference type="ARBA" id="ARBA00022989"/>
    </source>
</evidence>
<proteinExistence type="predicted"/>
<evidence type="ECO:0000259" key="6">
    <source>
        <dbReference type="Pfam" id="PF04932"/>
    </source>
</evidence>
<feature type="transmembrane region" description="Helical" evidence="5">
    <location>
        <begin position="162"/>
        <end position="184"/>
    </location>
</feature>
<gene>
    <name evidence="7" type="ORF">GGR42_001967</name>
</gene>
<keyword evidence="2 5" id="KW-0812">Transmembrane</keyword>
<dbReference type="RefSeq" id="WP_167963337.1">
    <property type="nucleotide sequence ID" value="NZ_JAATJJ010000001.1"/>
</dbReference>
<dbReference type="InterPro" id="IPR007016">
    <property type="entry name" value="O-antigen_ligase-rel_domated"/>
</dbReference>
<feature type="transmembrane region" description="Helical" evidence="5">
    <location>
        <begin position="130"/>
        <end position="150"/>
    </location>
</feature>
<keyword evidence="8" id="KW-1185">Reference proteome</keyword>
<dbReference type="GO" id="GO:0016020">
    <property type="term" value="C:membrane"/>
    <property type="evidence" value="ECO:0007669"/>
    <property type="project" value="UniProtKB-SubCell"/>
</dbReference>
<dbReference type="InterPro" id="IPR051533">
    <property type="entry name" value="WaaL-like"/>
</dbReference>
<evidence type="ECO:0000256" key="2">
    <source>
        <dbReference type="ARBA" id="ARBA00022692"/>
    </source>
</evidence>
<feature type="domain" description="O-antigen ligase-related" evidence="6">
    <location>
        <begin position="196"/>
        <end position="333"/>
    </location>
</feature>
<dbReference type="EMBL" id="JAATJJ010000001">
    <property type="protein sequence ID" value="NJB71505.1"/>
    <property type="molecule type" value="Genomic_DNA"/>
</dbReference>
<keyword evidence="4 5" id="KW-0472">Membrane</keyword>
<dbReference type="Proteomes" id="UP000590442">
    <property type="component" value="Unassembled WGS sequence"/>
</dbReference>
<protein>
    <recommendedName>
        <fullName evidence="6">O-antigen ligase-related domain-containing protein</fullName>
    </recommendedName>
</protein>
<evidence type="ECO:0000256" key="5">
    <source>
        <dbReference type="SAM" id="Phobius"/>
    </source>
</evidence>
<feature type="transmembrane region" description="Helical" evidence="5">
    <location>
        <begin position="351"/>
        <end position="368"/>
    </location>
</feature>
<comment type="subcellular location">
    <subcellularLocation>
        <location evidence="1">Membrane</location>
        <topology evidence="1">Multi-pass membrane protein</topology>
    </subcellularLocation>
</comment>
<sequence>MNSKTTNYILVLLLLLAVYGKGLFQDSIHVHDVDQARSGIIKIGNIFSLGCLLSIFLLKGKVWGITFKFNRENWLMNGFYAFMFLSAIISLNPIISVSKFFQLLILIYAARTVFNHVGNAQNFLISYRNIVLVFSVSCLLFPASQVGSFIDQNRIAGNLLMYIPPNEMAELVLFSLAFSVFLFYRRQQTFIDVINVIVGILVIFGTKSRFAYLIVALIVFLYLLTNIKRFAIVFFAGFVIILYAVFQTDFIEVYILRDGDTSKLLELTGRVKYWAFAIENIDWKSLLMGHGFYFGSRFYLPTIDPHFAYKSNLDNTYLEILFNSGIISLILFILVLAKMFHISLKRGYDSMLFISFIMIISVKSLIGPSIVKETISLVFFFLIYHFCRPLVKYRIKPVSGYNQG</sequence>
<evidence type="ECO:0000256" key="1">
    <source>
        <dbReference type="ARBA" id="ARBA00004141"/>
    </source>
</evidence>
<evidence type="ECO:0000313" key="8">
    <source>
        <dbReference type="Proteomes" id="UP000590442"/>
    </source>
</evidence>
<accession>A0A846R0Q1</accession>
<dbReference type="Pfam" id="PF04932">
    <property type="entry name" value="Wzy_C"/>
    <property type="match status" value="1"/>
</dbReference>
<reference evidence="7 8" key="1">
    <citation type="submission" date="2020-03" db="EMBL/GenBank/DDBJ databases">
        <title>Genomic Encyclopedia of Type Strains, Phase IV (KMG-IV): sequencing the most valuable type-strain genomes for metagenomic binning, comparative biology and taxonomic classification.</title>
        <authorList>
            <person name="Goeker M."/>
        </authorList>
    </citation>
    <scope>NUCLEOTIDE SEQUENCE [LARGE SCALE GENOMIC DNA]</scope>
    <source>
        <strain evidence="7 8">DSM 29762</strain>
    </source>
</reference>
<comment type="caution">
    <text evidence="7">The sequence shown here is derived from an EMBL/GenBank/DDBJ whole genome shotgun (WGS) entry which is preliminary data.</text>
</comment>
<name>A0A846R0Q1_9FLAO</name>
<organism evidence="7 8">
    <name type="scientific">Saonia flava</name>
    <dbReference type="NCBI Taxonomy" id="523696"/>
    <lineage>
        <taxon>Bacteria</taxon>
        <taxon>Pseudomonadati</taxon>
        <taxon>Bacteroidota</taxon>
        <taxon>Flavobacteriia</taxon>
        <taxon>Flavobacteriales</taxon>
        <taxon>Flavobacteriaceae</taxon>
        <taxon>Saonia</taxon>
    </lineage>
</organism>
<dbReference type="PANTHER" id="PTHR37422">
    <property type="entry name" value="TEICHURONIC ACID BIOSYNTHESIS PROTEIN TUAE"/>
    <property type="match status" value="1"/>
</dbReference>